<organism evidence="2 3">
    <name type="scientific">Kozakia baliensis</name>
    <dbReference type="NCBI Taxonomy" id="153496"/>
    <lineage>
        <taxon>Bacteria</taxon>
        <taxon>Pseudomonadati</taxon>
        <taxon>Pseudomonadota</taxon>
        <taxon>Alphaproteobacteria</taxon>
        <taxon>Acetobacterales</taxon>
        <taxon>Acetobacteraceae</taxon>
        <taxon>Kozakia</taxon>
    </lineage>
</organism>
<protein>
    <submittedName>
        <fullName evidence="2">Uncharacterized protein</fullName>
    </submittedName>
</protein>
<reference evidence="2 3" key="1">
    <citation type="journal article" date="2016" name="Microb. Cell Fact.">
        <title>Dissection of exopolysaccharide biosynthesis in Kozakia baliensis.</title>
        <authorList>
            <person name="Brandt J.U."/>
            <person name="Jakob F."/>
            <person name="Behr J."/>
            <person name="Geissler A.J."/>
            <person name="Vogel R.F."/>
        </authorList>
    </citation>
    <scope>NUCLEOTIDE SEQUENCE [LARGE SCALE GENOMIC DNA]</scope>
    <source>
        <strain evidence="2 3">DSM 14400</strain>
    </source>
</reference>
<accession>A0A1D8USP1</accession>
<feature type="region of interest" description="Disordered" evidence="1">
    <location>
        <begin position="107"/>
        <end position="128"/>
    </location>
</feature>
<gene>
    <name evidence="2" type="ORF">A0U89_05295</name>
</gene>
<evidence type="ECO:0000313" key="2">
    <source>
        <dbReference type="EMBL" id="AOX16636.1"/>
    </source>
</evidence>
<proteinExistence type="predicted"/>
<dbReference type="Proteomes" id="UP000179145">
    <property type="component" value="Chromosome"/>
</dbReference>
<dbReference type="EMBL" id="CP014674">
    <property type="protein sequence ID" value="AOX16636.1"/>
    <property type="molecule type" value="Genomic_DNA"/>
</dbReference>
<name>A0A1D8USP1_9PROT</name>
<keyword evidence="3" id="KW-1185">Reference proteome</keyword>
<dbReference type="OrthoDB" id="7285209at2"/>
<dbReference type="KEGG" id="kba:A0U89_05295"/>
<sequence>MTGITPIEASLLSSASTDNGLSLQNASPAIGNEQLAFAESTSVHQTMRTEQAFSGDTLGDRILAGLGKIGGTFGQLDNLAPHLFSGDSLAMNGTDKALSPDQIGDMQNAHGVSGDTNSVHNDHNGQPESIIDKIKREGIDMYNQSLTREIAFTSAEFESHIITVSSQNMSSTLKSLLTQGG</sequence>
<dbReference type="AlphaFoldDB" id="A0A1D8USP1"/>
<evidence type="ECO:0000256" key="1">
    <source>
        <dbReference type="SAM" id="MobiDB-lite"/>
    </source>
</evidence>
<evidence type="ECO:0000313" key="3">
    <source>
        <dbReference type="Proteomes" id="UP000179145"/>
    </source>
</evidence>
<dbReference type="STRING" id="153496.A0U89_05295"/>
<dbReference type="RefSeq" id="WP_070402371.1">
    <property type="nucleotide sequence ID" value="NZ_BJVW01000019.1"/>
</dbReference>